<dbReference type="RefSeq" id="WP_226747609.1">
    <property type="nucleotide sequence ID" value="NZ_JAJATZ010000002.1"/>
</dbReference>
<comment type="caution">
    <text evidence="5">The sequence shown here is derived from an EMBL/GenBank/DDBJ whole genome shotgun (WGS) entry which is preliminary data.</text>
</comment>
<keyword evidence="5" id="KW-0378">Hydrolase</keyword>
<dbReference type="EC" id="3.1.3.18" evidence="4"/>
<dbReference type="CDD" id="cd01427">
    <property type="entry name" value="HAD_like"/>
    <property type="match status" value="1"/>
</dbReference>
<dbReference type="SFLD" id="SFLDS00003">
    <property type="entry name" value="Haloacid_Dehalogenase"/>
    <property type="match status" value="1"/>
</dbReference>
<dbReference type="EMBL" id="JAJATZ010000002">
    <property type="protein sequence ID" value="MCB5198718.1"/>
    <property type="molecule type" value="Genomic_DNA"/>
</dbReference>
<keyword evidence="6" id="KW-1185">Reference proteome</keyword>
<dbReference type="PANTHER" id="PTHR43434">
    <property type="entry name" value="PHOSPHOGLYCOLATE PHOSPHATASE"/>
    <property type="match status" value="1"/>
</dbReference>
<dbReference type="SFLD" id="SFLDG01129">
    <property type="entry name" value="C1.5:_HAD__Beta-PGM__Phosphata"/>
    <property type="match status" value="1"/>
</dbReference>
<evidence type="ECO:0000256" key="2">
    <source>
        <dbReference type="ARBA" id="ARBA00004818"/>
    </source>
</evidence>
<dbReference type="Gene3D" id="3.40.50.1000">
    <property type="entry name" value="HAD superfamily/HAD-like"/>
    <property type="match status" value="1"/>
</dbReference>
<evidence type="ECO:0000256" key="1">
    <source>
        <dbReference type="ARBA" id="ARBA00000830"/>
    </source>
</evidence>
<comment type="pathway">
    <text evidence="2">Organic acid metabolism; glycolate biosynthesis; glycolate from 2-phosphoglycolate: step 1/1.</text>
</comment>
<gene>
    <name evidence="5" type="ORF">LGQ03_05650</name>
</gene>
<dbReference type="SUPFAM" id="SSF56784">
    <property type="entry name" value="HAD-like"/>
    <property type="match status" value="1"/>
</dbReference>
<evidence type="ECO:0000256" key="4">
    <source>
        <dbReference type="ARBA" id="ARBA00013078"/>
    </source>
</evidence>
<name>A0ABS8BSL2_9RHOB</name>
<evidence type="ECO:0000313" key="5">
    <source>
        <dbReference type="EMBL" id="MCB5198718.1"/>
    </source>
</evidence>
<dbReference type="InterPro" id="IPR036412">
    <property type="entry name" value="HAD-like_sf"/>
</dbReference>
<dbReference type="GO" id="GO:0016787">
    <property type="term" value="F:hydrolase activity"/>
    <property type="evidence" value="ECO:0007669"/>
    <property type="project" value="UniProtKB-KW"/>
</dbReference>
<dbReference type="PANTHER" id="PTHR43434:SF1">
    <property type="entry name" value="PHOSPHOGLYCOLATE PHOSPHATASE"/>
    <property type="match status" value="1"/>
</dbReference>
<protein>
    <recommendedName>
        <fullName evidence="4">phosphoglycolate phosphatase</fullName>
        <ecNumber evidence="4">3.1.3.18</ecNumber>
    </recommendedName>
</protein>
<reference evidence="5" key="1">
    <citation type="submission" date="2021-10" db="EMBL/GenBank/DDBJ databases">
        <title>Loktanella gaetbuli sp. nov., isolated from a tidal flat.</title>
        <authorList>
            <person name="Park S."/>
            <person name="Yoon J.-H."/>
        </authorList>
    </citation>
    <scope>NUCLEOTIDE SEQUENCE</scope>
    <source>
        <strain evidence="5">TSTF-M6</strain>
    </source>
</reference>
<evidence type="ECO:0000313" key="6">
    <source>
        <dbReference type="Proteomes" id="UP001138961"/>
    </source>
</evidence>
<dbReference type="InterPro" id="IPR050155">
    <property type="entry name" value="HAD-like_hydrolase_sf"/>
</dbReference>
<comment type="catalytic activity">
    <reaction evidence="1">
        <text>2-phosphoglycolate + H2O = glycolate + phosphate</text>
        <dbReference type="Rhea" id="RHEA:14369"/>
        <dbReference type="ChEBI" id="CHEBI:15377"/>
        <dbReference type="ChEBI" id="CHEBI:29805"/>
        <dbReference type="ChEBI" id="CHEBI:43474"/>
        <dbReference type="ChEBI" id="CHEBI:58033"/>
        <dbReference type="EC" id="3.1.3.18"/>
    </reaction>
</comment>
<organism evidence="5 6">
    <name type="scientific">Loktanella gaetbuli</name>
    <dbReference type="NCBI Taxonomy" id="2881335"/>
    <lineage>
        <taxon>Bacteria</taxon>
        <taxon>Pseudomonadati</taxon>
        <taxon>Pseudomonadota</taxon>
        <taxon>Alphaproteobacteria</taxon>
        <taxon>Rhodobacterales</taxon>
        <taxon>Roseobacteraceae</taxon>
        <taxon>Loktanella</taxon>
    </lineage>
</organism>
<dbReference type="InterPro" id="IPR006439">
    <property type="entry name" value="HAD-SF_hydro_IA"/>
</dbReference>
<dbReference type="Proteomes" id="UP001138961">
    <property type="component" value="Unassembled WGS sequence"/>
</dbReference>
<accession>A0ABS8BSL2</accession>
<evidence type="ECO:0000256" key="3">
    <source>
        <dbReference type="ARBA" id="ARBA00006171"/>
    </source>
</evidence>
<comment type="similarity">
    <text evidence="3">Belongs to the HAD-like hydrolase superfamily. CbbY/CbbZ/Gph/YieH family.</text>
</comment>
<dbReference type="Gene3D" id="1.10.150.240">
    <property type="entry name" value="Putative phosphatase, domain 2"/>
    <property type="match status" value="1"/>
</dbReference>
<proteinExistence type="inferred from homology"/>
<dbReference type="Pfam" id="PF00702">
    <property type="entry name" value="Hydrolase"/>
    <property type="match status" value="1"/>
</dbReference>
<dbReference type="NCBIfam" id="TIGR01549">
    <property type="entry name" value="HAD-SF-IA-v1"/>
    <property type="match status" value="1"/>
</dbReference>
<dbReference type="InterPro" id="IPR023198">
    <property type="entry name" value="PGP-like_dom2"/>
</dbReference>
<dbReference type="InterPro" id="IPR023214">
    <property type="entry name" value="HAD_sf"/>
</dbReference>
<sequence length="232" mass="24006">MARPTGLIFDKDGTLFDFNATWGAWTRTMLDAEASGDTALVARLSQALGYDLTAGRFLAGSIVIAEPVHVVADTILRITGQTDKPALIARMDAASAEVTQQPAADLPDLMSRLRAAGHVLGLATNDSEAPARRHLADHAIDTAFDFVAGADSGFGHKPGPGQLNAFCARTGIAPQDCAMIGDSTHDLTAGRAAGMICIGVLTGPAPRTELGPHADVVLDSIADLPAWLAGQG</sequence>